<reference evidence="1" key="1">
    <citation type="submission" date="2023-11" db="EMBL/GenBank/DDBJ databases">
        <authorList>
            <person name="Poullet M."/>
        </authorList>
    </citation>
    <scope>NUCLEOTIDE SEQUENCE</scope>
    <source>
        <strain evidence="1">E1834</strain>
    </source>
</reference>
<gene>
    <name evidence="1" type="ORF">MENTE1834_LOCUS13065</name>
</gene>
<protein>
    <submittedName>
        <fullName evidence="1">Uncharacterized protein</fullName>
    </submittedName>
</protein>
<keyword evidence="2" id="KW-1185">Reference proteome</keyword>
<organism evidence="1 2">
    <name type="scientific">Meloidogyne enterolobii</name>
    <name type="common">Root-knot nematode worm</name>
    <name type="synonym">Meloidogyne mayaguensis</name>
    <dbReference type="NCBI Taxonomy" id="390850"/>
    <lineage>
        <taxon>Eukaryota</taxon>
        <taxon>Metazoa</taxon>
        <taxon>Ecdysozoa</taxon>
        <taxon>Nematoda</taxon>
        <taxon>Chromadorea</taxon>
        <taxon>Rhabditida</taxon>
        <taxon>Tylenchina</taxon>
        <taxon>Tylenchomorpha</taxon>
        <taxon>Tylenchoidea</taxon>
        <taxon>Meloidogynidae</taxon>
        <taxon>Meloidogyninae</taxon>
        <taxon>Meloidogyne</taxon>
    </lineage>
</organism>
<dbReference type="Proteomes" id="UP001497535">
    <property type="component" value="Unassembled WGS sequence"/>
</dbReference>
<proteinExistence type="predicted"/>
<comment type="caution">
    <text evidence="1">The sequence shown here is derived from an EMBL/GenBank/DDBJ whole genome shotgun (WGS) entry which is preliminary data.</text>
</comment>
<accession>A0ACB0YJW4</accession>
<name>A0ACB0YJW4_MELEN</name>
<evidence type="ECO:0000313" key="2">
    <source>
        <dbReference type="Proteomes" id="UP001497535"/>
    </source>
</evidence>
<sequence>MVDKTISLKKAIADVIKTVELWNLMLILSLYCHLIIIILLTNL</sequence>
<dbReference type="EMBL" id="CAVMJV010000013">
    <property type="protein sequence ID" value="CAK5049449.1"/>
    <property type="molecule type" value="Genomic_DNA"/>
</dbReference>
<evidence type="ECO:0000313" key="1">
    <source>
        <dbReference type="EMBL" id="CAK5049449.1"/>
    </source>
</evidence>